<gene>
    <name evidence="7" type="ORF">COW24_00710</name>
</gene>
<feature type="compositionally biased region" description="Acidic residues" evidence="4">
    <location>
        <begin position="51"/>
        <end position="70"/>
    </location>
</feature>
<dbReference type="Pfam" id="PF13473">
    <property type="entry name" value="Cupredoxin_1"/>
    <property type="match status" value="1"/>
</dbReference>
<comment type="subcellular location">
    <subcellularLocation>
        <location evidence="1">Cell envelope</location>
    </subcellularLocation>
</comment>
<feature type="domain" description="Cytochrome oxidase subunit II copper A binding" evidence="6">
    <location>
        <begin position="100"/>
        <end position="189"/>
    </location>
</feature>
<keyword evidence="3" id="KW-0186">Copper</keyword>
<dbReference type="Proteomes" id="UP000230292">
    <property type="component" value="Unassembled WGS sequence"/>
</dbReference>
<evidence type="ECO:0000313" key="7">
    <source>
        <dbReference type="EMBL" id="PIW37327.1"/>
    </source>
</evidence>
<dbReference type="GO" id="GO:0030313">
    <property type="term" value="C:cell envelope"/>
    <property type="evidence" value="ECO:0007669"/>
    <property type="project" value="UniProtKB-SubCell"/>
</dbReference>
<keyword evidence="2" id="KW-0479">Metal-binding</keyword>
<dbReference type="InterPro" id="IPR008972">
    <property type="entry name" value="Cupredoxin"/>
</dbReference>
<dbReference type="PROSITE" id="PS50857">
    <property type="entry name" value="COX2_CUA"/>
    <property type="match status" value="1"/>
</dbReference>
<dbReference type="PANTHER" id="PTHR42838:SF2">
    <property type="entry name" value="NITROUS-OXIDE REDUCTASE"/>
    <property type="match status" value="1"/>
</dbReference>
<dbReference type="GO" id="GO:0016020">
    <property type="term" value="C:membrane"/>
    <property type="evidence" value="ECO:0007669"/>
    <property type="project" value="InterPro"/>
</dbReference>
<dbReference type="GO" id="GO:0005507">
    <property type="term" value="F:copper ion binding"/>
    <property type="evidence" value="ECO:0007669"/>
    <property type="project" value="InterPro"/>
</dbReference>
<keyword evidence="5" id="KW-0732">Signal</keyword>
<feature type="compositionally biased region" description="Acidic residues" evidence="4">
    <location>
        <begin position="79"/>
        <end position="88"/>
    </location>
</feature>
<evidence type="ECO:0000256" key="5">
    <source>
        <dbReference type="SAM" id="SignalP"/>
    </source>
</evidence>
<feature type="signal peptide" evidence="5">
    <location>
        <begin position="1"/>
        <end position="21"/>
    </location>
</feature>
<dbReference type="EMBL" id="PFGC01000010">
    <property type="protein sequence ID" value="PIW37327.1"/>
    <property type="molecule type" value="Genomic_DNA"/>
</dbReference>
<reference evidence="7 8" key="1">
    <citation type="submission" date="2017-09" db="EMBL/GenBank/DDBJ databases">
        <title>Depth-based differentiation of microbial function through sediment-hosted aquifers and enrichment of novel symbionts in the deep terrestrial subsurface.</title>
        <authorList>
            <person name="Probst A.J."/>
            <person name="Ladd B."/>
            <person name="Jarett J.K."/>
            <person name="Geller-Mcgrath D.E."/>
            <person name="Sieber C.M."/>
            <person name="Emerson J.B."/>
            <person name="Anantharaman K."/>
            <person name="Thomas B.C."/>
            <person name="Malmstrom R."/>
            <person name="Stieglmeier M."/>
            <person name="Klingl A."/>
            <person name="Woyke T."/>
            <person name="Ryan C.M."/>
            <person name="Banfield J.F."/>
        </authorList>
    </citation>
    <scope>NUCLEOTIDE SEQUENCE [LARGE SCALE GENOMIC DNA]</scope>
    <source>
        <strain evidence="7">CG15_BIG_FIL_POST_REV_8_21_14_020_45_12</strain>
    </source>
</reference>
<dbReference type="InterPro" id="IPR002429">
    <property type="entry name" value="CcO_II-like_C"/>
</dbReference>
<evidence type="ECO:0000256" key="3">
    <source>
        <dbReference type="ARBA" id="ARBA00023008"/>
    </source>
</evidence>
<evidence type="ECO:0000259" key="6">
    <source>
        <dbReference type="PROSITE" id="PS50857"/>
    </source>
</evidence>
<feature type="region of interest" description="Disordered" evidence="4">
    <location>
        <begin position="51"/>
        <end position="88"/>
    </location>
</feature>
<dbReference type="AlphaFoldDB" id="A0A2M7H527"/>
<comment type="caution">
    <text evidence="7">The sequence shown here is derived from an EMBL/GenBank/DDBJ whole genome shotgun (WGS) entry which is preliminary data.</text>
</comment>
<organism evidence="7 8">
    <name type="scientific">Candidatus Kerfeldbacteria bacterium CG15_BIG_FIL_POST_REV_8_21_14_020_45_12</name>
    <dbReference type="NCBI Taxonomy" id="2014247"/>
    <lineage>
        <taxon>Bacteria</taxon>
        <taxon>Candidatus Kerfeldiibacteriota</taxon>
    </lineage>
</organism>
<dbReference type="PANTHER" id="PTHR42838">
    <property type="entry name" value="CYTOCHROME C OXIDASE SUBUNIT II"/>
    <property type="match status" value="1"/>
</dbReference>
<evidence type="ECO:0000313" key="8">
    <source>
        <dbReference type="Proteomes" id="UP000230292"/>
    </source>
</evidence>
<evidence type="ECO:0000256" key="2">
    <source>
        <dbReference type="ARBA" id="ARBA00022723"/>
    </source>
</evidence>
<dbReference type="InterPro" id="IPR028096">
    <property type="entry name" value="EfeO_Cupredoxin"/>
</dbReference>
<accession>A0A2M7H527</accession>
<dbReference type="GO" id="GO:0004129">
    <property type="term" value="F:cytochrome-c oxidase activity"/>
    <property type="evidence" value="ECO:0007669"/>
    <property type="project" value="InterPro"/>
</dbReference>
<dbReference type="PROSITE" id="PS51257">
    <property type="entry name" value="PROKAR_LIPOPROTEIN"/>
    <property type="match status" value="1"/>
</dbReference>
<sequence length="189" mass="19674">MPMSTRSILKLSLLMTGLVIATTGCTTASTTNTPTSAGVNNVNAAVVTEVDDEDLDETMDSEVGDEDEAETGVSVTNTETEDDDTEEVADEVAPAVTASVKSFTITASQFEFSPSTITVNEGDTVKLTVTSEDTTHGISIPEFGVSKTIENGDTVTVEFVADQAGTFSFFCSVFCGSGHGSMKGTLVVN</sequence>
<dbReference type="SUPFAM" id="SSF49503">
    <property type="entry name" value="Cupredoxins"/>
    <property type="match status" value="1"/>
</dbReference>
<dbReference type="Gene3D" id="2.60.40.420">
    <property type="entry name" value="Cupredoxins - blue copper proteins"/>
    <property type="match status" value="1"/>
</dbReference>
<feature type="chain" id="PRO_5014604595" description="Cytochrome oxidase subunit II copper A binding domain-containing protein" evidence="5">
    <location>
        <begin position="22"/>
        <end position="189"/>
    </location>
</feature>
<evidence type="ECO:0000256" key="4">
    <source>
        <dbReference type="SAM" id="MobiDB-lite"/>
    </source>
</evidence>
<name>A0A2M7H527_9BACT</name>
<proteinExistence type="predicted"/>
<dbReference type="InterPro" id="IPR051403">
    <property type="entry name" value="NosZ/Cyto_c_oxidase_sub2"/>
</dbReference>
<evidence type="ECO:0000256" key="1">
    <source>
        <dbReference type="ARBA" id="ARBA00004196"/>
    </source>
</evidence>
<protein>
    <recommendedName>
        <fullName evidence="6">Cytochrome oxidase subunit II copper A binding domain-containing protein</fullName>
    </recommendedName>
</protein>